<keyword evidence="1" id="KW-1133">Transmembrane helix</keyword>
<name>A0A9P5Q2K9_9AGAR</name>
<evidence type="ECO:0000256" key="1">
    <source>
        <dbReference type="SAM" id="Phobius"/>
    </source>
</evidence>
<comment type="caution">
    <text evidence="2">The sequence shown here is derived from an EMBL/GenBank/DDBJ whole genome shotgun (WGS) entry which is preliminary data.</text>
</comment>
<dbReference type="Proteomes" id="UP000772434">
    <property type="component" value="Unassembled WGS sequence"/>
</dbReference>
<dbReference type="AlphaFoldDB" id="A0A9P5Q2K9"/>
<keyword evidence="1" id="KW-0472">Membrane</keyword>
<evidence type="ECO:0000313" key="3">
    <source>
        <dbReference type="Proteomes" id="UP000772434"/>
    </source>
</evidence>
<keyword evidence="3" id="KW-1185">Reference proteome</keyword>
<feature type="transmembrane region" description="Helical" evidence="1">
    <location>
        <begin position="76"/>
        <end position="101"/>
    </location>
</feature>
<dbReference type="EMBL" id="JADNRY010000021">
    <property type="protein sequence ID" value="KAF9072950.1"/>
    <property type="molecule type" value="Genomic_DNA"/>
</dbReference>
<sequence>MSLTETLKRRDISLSLIPELPFKRFNDQPTVLHFHPYRHAVNQRREEALNELFLAQSLPFSPNVDNDADKDKDPRFLLLLIAAWLALRVLKYCLVEVVIMLY</sequence>
<protein>
    <submittedName>
        <fullName evidence="2">Uncharacterized protein</fullName>
    </submittedName>
</protein>
<evidence type="ECO:0000313" key="2">
    <source>
        <dbReference type="EMBL" id="KAF9072950.1"/>
    </source>
</evidence>
<organism evidence="2 3">
    <name type="scientific">Rhodocollybia butyracea</name>
    <dbReference type="NCBI Taxonomy" id="206335"/>
    <lineage>
        <taxon>Eukaryota</taxon>
        <taxon>Fungi</taxon>
        <taxon>Dikarya</taxon>
        <taxon>Basidiomycota</taxon>
        <taxon>Agaricomycotina</taxon>
        <taxon>Agaricomycetes</taxon>
        <taxon>Agaricomycetidae</taxon>
        <taxon>Agaricales</taxon>
        <taxon>Marasmiineae</taxon>
        <taxon>Omphalotaceae</taxon>
        <taxon>Rhodocollybia</taxon>
    </lineage>
</organism>
<reference evidence="2" key="1">
    <citation type="submission" date="2020-11" db="EMBL/GenBank/DDBJ databases">
        <authorList>
            <consortium name="DOE Joint Genome Institute"/>
            <person name="Ahrendt S."/>
            <person name="Riley R."/>
            <person name="Andreopoulos W."/>
            <person name="Labutti K."/>
            <person name="Pangilinan J."/>
            <person name="Ruiz-Duenas F.J."/>
            <person name="Barrasa J.M."/>
            <person name="Sanchez-Garcia M."/>
            <person name="Camarero S."/>
            <person name="Miyauchi S."/>
            <person name="Serrano A."/>
            <person name="Linde D."/>
            <person name="Babiker R."/>
            <person name="Drula E."/>
            <person name="Ayuso-Fernandez I."/>
            <person name="Pacheco R."/>
            <person name="Padilla G."/>
            <person name="Ferreira P."/>
            <person name="Barriuso J."/>
            <person name="Kellner H."/>
            <person name="Castanera R."/>
            <person name="Alfaro M."/>
            <person name="Ramirez L."/>
            <person name="Pisabarro A.G."/>
            <person name="Kuo A."/>
            <person name="Tritt A."/>
            <person name="Lipzen A."/>
            <person name="He G."/>
            <person name="Yan M."/>
            <person name="Ng V."/>
            <person name="Cullen D."/>
            <person name="Martin F."/>
            <person name="Rosso M.-N."/>
            <person name="Henrissat B."/>
            <person name="Hibbett D."/>
            <person name="Martinez A.T."/>
            <person name="Grigoriev I.V."/>
        </authorList>
    </citation>
    <scope>NUCLEOTIDE SEQUENCE</scope>
    <source>
        <strain evidence="2">AH 40177</strain>
    </source>
</reference>
<accession>A0A9P5Q2K9</accession>
<keyword evidence="1" id="KW-0812">Transmembrane</keyword>
<proteinExistence type="predicted"/>
<gene>
    <name evidence="2" type="ORF">BDP27DRAFT_1445386</name>
</gene>